<evidence type="ECO:0000313" key="3">
    <source>
        <dbReference type="Proteomes" id="UP000036867"/>
    </source>
</evidence>
<feature type="transmembrane region" description="Helical" evidence="1">
    <location>
        <begin position="42"/>
        <end position="63"/>
    </location>
</feature>
<evidence type="ECO:0000256" key="1">
    <source>
        <dbReference type="SAM" id="Phobius"/>
    </source>
</evidence>
<reference evidence="3" key="1">
    <citation type="submission" date="2015-08" db="EMBL/GenBank/DDBJ databases">
        <title>Fjat-10028 dsm 16317.</title>
        <authorList>
            <person name="Liu B."/>
            <person name="Wang J."/>
            <person name="Zhu Y."/>
            <person name="Liu G."/>
            <person name="Chen Q."/>
            <person name="Chen Z."/>
            <person name="Lan J."/>
            <person name="Che J."/>
            <person name="Ge C."/>
            <person name="Shi H."/>
            <person name="Pan Z."/>
            <person name="Liu X."/>
        </authorList>
    </citation>
    <scope>NUCLEOTIDE SEQUENCE [LARGE SCALE GENOMIC DNA]</scope>
    <source>
        <strain evidence="3">DSM 16317</strain>
    </source>
</reference>
<dbReference type="Proteomes" id="UP000036867">
    <property type="component" value="Unassembled WGS sequence"/>
</dbReference>
<gene>
    <name evidence="2" type="ORF">AMD00_05860</name>
</gene>
<dbReference type="STRING" id="263475.AMD00_05860"/>
<keyword evidence="1" id="KW-1133">Transmembrane helix</keyword>
<dbReference type="AlphaFoldDB" id="A0A0M0LLM3"/>
<dbReference type="RefSeq" id="WP_053416119.1">
    <property type="nucleotide sequence ID" value="NZ_LILB01000001.1"/>
</dbReference>
<dbReference type="GeneID" id="301135627"/>
<keyword evidence="1" id="KW-0472">Membrane</keyword>
<sequence length="238" mass="27839">MQNDNWLNKLKERPDLAPDPKFIQSLRNRVIAHKKTSKKNTYLPIFVMTSVISILAILIILTLPTAEERQTLIYQTAGESCANKEESKIVGSWEVIGKEERALYRVSDQHKNKIVKHRPMTFSELNELLYDEKNQYGVEDFAGYKIGDTITIRDVVRDITYDDDQNLSKVKFNTHQNAYTLLVFKGDVRSRIEVNNRVTFQFKVVPLIDCFKYETLEIVRKWEEGVYPTIDDYLIKKK</sequence>
<proteinExistence type="predicted"/>
<name>A0A0M0LLM3_9BACL</name>
<evidence type="ECO:0008006" key="4">
    <source>
        <dbReference type="Google" id="ProtNLM"/>
    </source>
</evidence>
<accession>A0A0M0LLM3</accession>
<evidence type="ECO:0000313" key="2">
    <source>
        <dbReference type="EMBL" id="KOO51950.1"/>
    </source>
</evidence>
<keyword evidence="1" id="KW-0812">Transmembrane</keyword>
<keyword evidence="3" id="KW-1185">Reference proteome</keyword>
<protein>
    <recommendedName>
        <fullName evidence="4">DUF4825 domain-containing protein</fullName>
    </recommendedName>
</protein>
<dbReference type="OrthoDB" id="2990745at2"/>
<comment type="caution">
    <text evidence="2">The sequence shown here is derived from an EMBL/GenBank/DDBJ whole genome shotgun (WGS) entry which is preliminary data.</text>
</comment>
<organism evidence="2 3">
    <name type="scientific">Viridibacillus arvi</name>
    <dbReference type="NCBI Taxonomy" id="263475"/>
    <lineage>
        <taxon>Bacteria</taxon>
        <taxon>Bacillati</taxon>
        <taxon>Bacillota</taxon>
        <taxon>Bacilli</taxon>
        <taxon>Bacillales</taxon>
        <taxon>Caryophanaceae</taxon>
        <taxon>Viridibacillus</taxon>
    </lineage>
</organism>
<dbReference type="EMBL" id="LILB01000001">
    <property type="protein sequence ID" value="KOO51950.1"/>
    <property type="molecule type" value="Genomic_DNA"/>
</dbReference>